<protein>
    <submittedName>
        <fullName evidence="1">Uncharacterized protein</fullName>
    </submittedName>
</protein>
<gene>
    <name evidence="1" type="ORF">L6164_027509</name>
</gene>
<evidence type="ECO:0000313" key="1">
    <source>
        <dbReference type="EMBL" id="KAI4314621.1"/>
    </source>
</evidence>
<sequence>MKRKQRPKGGASPQFIKLVLETRRKMIFLSKLERTRSSAQRPLQGLRFISKTIGATEHWRKVEERFTLLGKDGVLDKEDFGELIGMEDSKEFAVDIFYALARKEATDSSKDYQGRALILLNALANKLSKPGIGCFDNIRVDPENLGQASGTLQQNDVLQCILVLTPPSWSCPPFALHPWILRVLNPQVTWMYISVPLLLYRAEPILGTCRWQIRTLFSKNTKGTHSQTRVLTFEQWEIGPGR</sequence>
<keyword evidence="2" id="KW-1185">Reference proteome</keyword>
<name>A0ACB9LTK4_BAUVA</name>
<organism evidence="1 2">
    <name type="scientific">Bauhinia variegata</name>
    <name type="common">Purple orchid tree</name>
    <name type="synonym">Phanera variegata</name>
    <dbReference type="NCBI Taxonomy" id="167791"/>
    <lineage>
        <taxon>Eukaryota</taxon>
        <taxon>Viridiplantae</taxon>
        <taxon>Streptophyta</taxon>
        <taxon>Embryophyta</taxon>
        <taxon>Tracheophyta</taxon>
        <taxon>Spermatophyta</taxon>
        <taxon>Magnoliopsida</taxon>
        <taxon>eudicotyledons</taxon>
        <taxon>Gunneridae</taxon>
        <taxon>Pentapetalae</taxon>
        <taxon>rosids</taxon>
        <taxon>fabids</taxon>
        <taxon>Fabales</taxon>
        <taxon>Fabaceae</taxon>
        <taxon>Cercidoideae</taxon>
        <taxon>Cercideae</taxon>
        <taxon>Bauhiniinae</taxon>
        <taxon>Bauhinia</taxon>
    </lineage>
</organism>
<proteinExistence type="predicted"/>
<dbReference type="EMBL" id="CM039436">
    <property type="protein sequence ID" value="KAI4314621.1"/>
    <property type="molecule type" value="Genomic_DNA"/>
</dbReference>
<accession>A0ACB9LTK4</accession>
<dbReference type="Proteomes" id="UP000828941">
    <property type="component" value="Chromosome 11"/>
</dbReference>
<reference evidence="1 2" key="1">
    <citation type="journal article" date="2022" name="DNA Res.">
        <title>Chromosomal-level genome assembly of the orchid tree Bauhinia variegata (Leguminosae; Cercidoideae) supports the allotetraploid origin hypothesis of Bauhinia.</title>
        <authorList>
            <person name="Zhong Y."/>
            <person name="Chen Y."/>
            <person name="Zheng D."/>
            <person name="Pang J."/>
            <person name="Liu Y."/>
            <person name="Luo S."/>
            <person name="Meng S."/>
            <person name="Qian L."/>
            <person name="Wei D."/>
            <person name="Dai S."/>
            <person name="Zhou R."/>
        </authorList>
    </citation>
    <scope>NUCLEOTIDE SEQUENCE [LARGE SCALE GENOMIC DNA]</scope>
    <source>
        <strain evidence="1">BV-YZ2020</strain>
    </source>
</reference>
<comment type="caution">
    <text evidence="1">The sequence shown here is derived from an EMBL/GenBank/DDBJ whole genome shotgun (WGS) entry which is preliminary data.</text>
</comment>
<evidence type="ECO:0000313" key="2">
    <source>
        <dbReference type="Proteomes" id="UP000828941"/>
    </source>
</evidence>